<evidence type="ECO:0000256" key="5">
    <source>
        <dbReference type="ARBA" id="ARBA00022989"/>
    </source>
</evidence>
<dbReference type="GeneID" id="64625116"/>
<dbReference type="EMBL" id="JABBWG010000019">
    <property type="protein sequence ID" value="KAG1815115.1"/>
    <property type="molecule type" value="Genomic_DNA"/>
</dbReference>
<keyword evidence="10" id="KW-1185">Reference proteome</keyword>
<proteinExistence type="inferred from homology"/>
<feature type="transmembrane region" description="Helical" evidence="7">
    <location>
        <begin position="330"/>
        <end position="352"/>
    </location>
</feature>
<evidence type="ECO:0000256" key="7">
    <source>
        <dbReference type="SAM" id="Phobius"/>
    </source>
</evidence>
<comment type="caution">
    <text evidence="9">The sequence shown here is derived from an EMBL/GenBank/DDBJ whole genome shotgun (WGS) entry which is preliminary data.</text>
</comment>
<comment type="similarity">
    <text evidence="2">Belongs to the wax synthase family.</text>
</comment>
<dbReference type="Proteomes" id="UP000807769">
    <property type="component" value="Unassembled WGS sequence"/>
</dbReference>
<keyword evidence="6 7" id="KW-0472">Membrane</keyword>
<evidence type="ECO:0000313" key="9">
    <source>
        <dbReference type="EMBL" id="KAG1815115.1"/>
    </source>
</evidence>
<comment type="subcellular location">
    <subcellularLocation>
        <location evidence="1">Membrane</location>
        <topology evidence="1">Multi-pass membrane protein</topology>
    </subcellularLocation>
</comment>
<dbReference type="Pfam" id="PF13813">
    <property type="entry name" value="MBOAT_2"/>
    <property type="match status" value="1"/>
</dbReference>
<keyword evidence="3 9" id="KW-0808">Transferase</keyword>
<accession>A0A9P7E9D7</accession>
<feature type="transmembrane region" description="Helical" evidence="7">
    <location>
        <begin position="28"/>
        <end position="52"/>
    </location>
</feature>
<dbReference type="GO" id="GO:0006629">
    <property type="term" value="P:lipid metabolic process"/>
    <property type="evidence" value="ECO:0007669"/>
    <property type="project" value="InterPro"/>
</dbReference>
<dbReference type="InterPro" id="IPR032805">
    <property type="entry name" value="Wax_synthase_dom"/>
</dbReference>
<keyword evidence="4 7" id="KW-0812">Transmembrane</keyword>
<evidence type="ECO:0000313" key="10">
    <source>
        <dbReference type="Proteomes" id="UP000807769"/>
    </source>
</evidence>
<feature type="transmembrane region" description="Helical" evidence="7">
    <location>
        <begin position="298"/>
        <end position="318"/>
    </location>
</feature>
<evidence type="ECO:0000256" key="4">
    <source>
        <dbReference type="ARBA" id="ARBA00022692"/>
    </source>
</evidence>
<dbReference type="InterPro" id="IPR044851">
    <property type="entry name" value="Wax_synthase"/>
</dbReference>
<feature type="transmembrane region" description="Helical" evidence="7">
    <location>
        <begin position="58"/>
        <end position="78"/>
    </location>
</feature>
<protein>
    <submittedName>
        <fullName evidence="9">Membrane bound O-acyl transferase family-domain-containing protein</fullName>
    </submittedName>
</protein>
<dbReference type="PANTHER" id="PTHR31595">
    <property type="entry name" value="LONG-CHAIN-ALCOHOL O-FATTY-ACYLTRANSFERASE 3-RELATED"/>
    <property type="match status" value="1"/>
</dbReference>
<evidence type="ECO:0000256" key="1">
    <source>
        <dbReference type="ARBA" id="ARBA00004141"/>
    </source>
</evidence>
<evidence type="ECO:0000256" key="6">
    <source>
        <dbReference type="ARBA" id="ARBA00023136"/>
    </source>
</evidence>
<reference evidence="9" key="1">
    <citation type="journal article" date="2020" name="New Phytol.">
        <title>Comparative genomics reveals dynamic genome evolution in host specialist ectomycorrhizal fungi.</title>
        <authorList>
            <person name="Lofgren L.A."/>
            <person name="Nguyen N.H."/>
            <person name="Vilgalys R."/>
            <person name="Ruytinx J."/>
            <person name="Liao H.L."/>
            <person name="Branco S."/>
            <person name="Kuo A."/>
            <person name="LaButti K."/>
            <person name="Lipzen A."/>
            <person name="Andreopoulos W."/>
            <person name="Pangilinan J."/>
            <person name="Riley R."/>
            <person name="Hundley H."/>
            <person name="Na H."/>
            <person name="Barry K."/>
            <person name="Grigoriev I.V."/>
            <person name="Stajich J.E."/>
            <person name="Kennedy P.G."/>
        </authorList>
    </citation>
    <scope>NUCLEOTIDE SEQUENCE</scope>
    <source>
        <strain evidence="9">MN1</strain>
    </source>
</reference>
<gene>
    <name evidence="9" type="ORF">BJ212DRAFT_1273580</name>
</gene>
<dbReference type="PANTHER" id="PTHR31595:SF67">
    <property type="entry name" value="WAX SYNTHASE DOMAIN-CONTAINING PROTEIN"/>
    <property type="match status" value="1"/>
</dbReference>
<evidence type="ECO:0000256" key="2">
    <source>
        <dbReference type="ARBA" id="ARBA00007282"/>
    </source>
</evidence>
<feature type="transmembrane region" description="Helical" evidence="7">
    <location>
        <begin position="264"/>
        <end position="286"/>
    </location>
</feature>
<dbReference type="OrthoDB" id="1077582at2759"/>
<dbReference type="GO" id="GO:0016020">
    <property type="term" value="C:membrane"/>
    <property type="evidence" value="ECO:0007669"/>
    <property type="project" value="UniProtKB-SubCell"/>
</dbReference>
<sequence>MRLPFYIQLPFLTLQIFLFLDPSPPWNLFGAVAIALICWLIISPSVFVSWNIDTGVGYVDYMLGSTIASYAVHSFYLLSLGRPLKSIKNGDKLKVHEHWWKRILHVAHVMQSPRGVGWNYQVNNVPAAPRQPRRSFILTSSLRAACHAVLFEVARLYVWYNPACSSVTVETRSYVARCADTIAFIGLTYWGLNAGYFAMAAGSVALGLHEPRMWLDLFGSWRDAYTVRRAWGRTWHQTLKWFLAPLGKATSSVLGFKRGTSRSLYAQVYVAFLLSGLVHTGGDIVLSGSTTTAASRPLFSMPFFFSQAVVITFEDGLIRIARRLGVKDSAWTRALGFVWVAVWFGWCVPGFVENMIRAGGGIRKSASRDMGPNLVQAAMIRLFGFDIGEFAESWFGA</sequence>
<dbReference type="RefSeq" id="XP_041192252.1">
    <property type="nucleotide sequence ID" value="XM_041331099.1"/>
</dbReference>
<keyword evidence="5 7" id="KW-1133">Transmembrane helix</keyword>
<evidence type="ECO:0000259" key="8">
    <source>
        <dbReference type="Pfam" id="PF13813"/>
    </source>
</evidence>
<dbReference type="AlphaFoldDB" id="A0A9P7E9D7"/>
<name>A0A9P7E9D7_9AGAM</name>
<dbReference type="GO" id="GO:0008374">
    <property type="term" value="F:O-acyltransferase activity"/>
    <property type="evidence" value="ECO:0007669"/>
    <property type="project" value="InterPro"/>
</dbReference>
<feature type="domain" description="Wax synthase" evidence="8">
    <location>
        <begin position="214"/>
        <end position="304"/>
    </location>
</feature>
<evidence type="ECO:0000256" key="3">
    <source>
        <dbReference type="ARBA" id="ARBA00022679"/>
    </source>
</evidence>
<organism evidence="9 10">
    <name type="scientific">Suillus subaureus</name>
    <dbReference type="NCBI Taxonomy" id="48587"/>
    <lineage>
        <taxon>Eukaryota</taxon>
        <taxon>Fungi</taxon>
        <taxon>Dikarya</taxon>
        <taxon>Basidiomycota</taxon>
        <taxon>Agaricomycotina</taxon>
        <taxon>Agaricomycetes</taxon>
        <taxon>Agaricomycetidae</taxon>
        <taxon>Boletales</taxon>
        <taxon>Suillineae</taxon>
        <taxon>Suillaceae</taxon>
        <taxon>Suillus</taxon>
    </lineage>
</organism>